<dbReference type="EMBL" id="CM042027">
    <property type="protein sequence ID" value="KAI3802237.1"/>
    <property type="molecule type" value="Genomic_DNA"/>
</dbReference>
<keyword evidence="2" id="KW-1185">Reference proteome</keyword>
<comment type="caution">
    <text evidence="1">The sequence shown here is derived from an EMBL/GenBank/DDBJ whole genome shotgun (WGS) entry which is preliminary data.</text>
</comment>
<dbReference type="Proteomes" id="UP001056120">
    <property type="component" value="Linkage Group LG10"/>
</dbReference>
<accession>A0ACB9I2E9</accession>
<evidence type="ECO:0000313" key="2">
    <source>
        <dbReference type="Proteomes" id="UP001056120"/>
    </source>
</evidence>
<reference evidence="1 2" key="2">
    <citation type="journal article" date="2022" name="Mol. Ecol. Resour.">
        <title>The genomes of chicory, endive, great burdock and yacon provide insights into Asteraceae paleo-polyploidization history and plant inulin production.</title>
        <authorList>
            <person name="Fan W."/>
            <person name="Wang S."/>
            <person name="Wang H."/>
            <person name="Wang A."/>
            <person name="Jiang F."/>
            <person name="Liu H."/>
            <person name="Zhao H."/>
            <person name="Xu D."/>
            <person name="Zhang Y."/>
        </authorList>
    </citation>
    <scope>NUCLEOTIDE SEQUENCE [LARGE SCALE GENOMIC DNA]</scope>
    <source>
        <strain evidence="2">cv. Yunnan</strain>
        <tissue evidence="1">Leaves</tissue>
    </source>
</reference>
<proteinExistence type="predicted"/>
<evidence type="ECO:0000313" key="1">
    <source>
        <dbReference type="EMBL" id="KAI3802237.1"/>
    </source>
</evidence>
<gene>
    <name evidence="1" type="ORF">L1987_30367</name>
</gene>
<protein>
    <submittedName>
        <fullName evidence="1">Uncharacterized protein</fullName>
    </submittedName>
</protein>
<sequence>MSSQSKSIYVSAPSSSSGLVSPIPPPPSFQKKNDNQQKKTIPVGFSGSGISASTPVLVSNDEILKELEKAKGSKKPVEVTTPLQPRILDFNYSGSSEIHKGDFLPMQTGITTVGPTPEVRVTTSQDLGFTPGSSFRDPDIGNIFNQFSNTNESVQDTGITPSMAKELMKLREMISSVPGVVQPIPEISSSSHRISRFAPPICDAEIPKRFKTPNMKLYDGTTDHEEHAAQYRESMEINPIPLDLKEACLCKGFGSTLTGSTLKWLLNVPPYSISSFAHLINLFNNQFSCSRTFERLTSDLYRITQNPGESLRDYVNKFDVPTSYNHPNRKAESTPFKLYRSKPYSKPENHRVNAVEDDEEEEYPKLSEYFFSLDTTSLLYAMQNLGDKARWPRKFEKNTGWKDKSKCKGYLKEFLGKGKNKTKDHDRIPQRAKSQPPDAKVKGFISGGSDICGRPWIHDMKAVPLTYHQCVKMPTPWGVVKINSDQQDAKDCYTSSMKASTKTRQAYQLKKEARDVLETKEQDVKEVSLSTEDPDVKVLVGTNIPKDIEQNLIELLKIRTSTFAWKHEDTTGQYTKRGESLHPKGMQLERLLKVGMIREVKFPRWLANVVVVQKTNGKWRVCVDFTDLNKACPKYPFPLLHIDSMVDATPGHEMLTFMDASSGLQQIEMEPSDQEDTAFMTPTCIYCYIAMPFGLKNAGATYQRLVNMMFKEKLGDSIREQIKVIINLKSPANTKDVQRLTDRVAALNQFISRSSERCKEFYDILKKIKMFEWEEKHEEALQSLKEYLLTTPLLMKPEDDGPLSLYLAVSENSVSAVLVKDHEGQQHPETKYSHLENLILALIMTSTKLRHYFETHVIYVKTNYPIKCVLKKPEMSGRMAKWSVKLSAYDLIYEPRTTIKYQALADFVADFSSDIHHEADLEVQQLEKSKDKWTLFTDDASNVRGTCLGFILKSLQGDIIPQSISCEFQATDNEIEYEALIAGLQLAWDMKICQVYVDSWLIANHFNGSYAVKGEKLAKYLTIAKQLSVEFKLFNITKVPREDNIEADALANLASALKIPEGIKIPIIHILSPAIEKKKEVSNTEEEADVQNVEPSQGSWILLIKKYLQNGEIPSPYLRCLEDPEALEVFKDIHEVGKFSKAPEGKFFMLAMTDYFSKWIEAEAFVQVREKVVISFIKRNILTRFGIPAEIVCDNGSQFISKRTTNFCASWGIKMITSTPVHPQANGQVEFSNKIIINYLKKRLGAKKGRWAEELPFTLWADRTTTKNATGQTPFSLVFGTEAMIHIEMVIPTARTNIQTPETNNEALAHDLDTVDELKYLAKVRIAAYQQRIAKSYNKNIRIRRFQVGDLLLRKAFQNTTNPSDRKLEPKWEDPYLIDSETGKGAYWLATMEGDILPRSWNAIHIKTYFM</sequence>
<name>A0ACB9I2E9_9ASTR</name>
<organism evidence="1 2">
    <name type="scientific">Smallanthus sonchifolius</name>
    <dbReference type="NCBI Taxonomy" id="185202"/>
    <lineage>
        <taxon>Eukaryota</taxon>
        <taxon>Viridiplantae</taxon>
        <taxon>Streptophyta</taxon>
        <taxon>Embryophyta</taxon>
        <taxon>Tracheophyta</taxon>
        <taxon>Spermatophyta</taxon>
        <taxon>Magnoliopsida</taxon>
        <taxon>eudicotyledons</taxon>
        <taxon>Gunneridae</taxon>
        <taxon>Pentapetalae</taxon>
        <taxon>asterids</taxon>
        <taxon>campanulids</taxon>
        <taxon>Asterales</taxon>
        <taxon>Asteraceae</taxon>
        <taxon>Asteroideae</taxon>
        <taxon>Heliantheae alliance</taxon>
        <taxon>Millerieae</taxon>
        <taxon>Smallanthus</taxon>
    </lineage>
</organism>
<reference evidence="2" key="1">
    <citation type="journal article" date="2022" name="Mol. Ecol. Resour.">
        <title>The genomes of chicory, endive, great burdock and yacon provide insights into Asteraceae palaeo-polyploidization history and plant inulin production.</title>
        <authorList>
            <person name="Fan W."/>
            <person name="Wang S."/>
            <person name="Wang H."/>
            <person name="Wang A."/>
            <person name="Jiang F."/>
            <person name="Liu H."/>
            <person name="Zhao H."/>
            <person name="Xu D."/>
            <person name="Zhang Y."/>
        </authorList>
    </citation>
    <scope>NUCLEOTIDE SEQUENCE [LARGE SCALE GENOMIC DNA]</scope>
    <source>
        <strain evidence="2">cv. Yunnan</strain>
    </source>
</reference>